<dbReference type="Proteomes" id="UP000054047">
    <property type="component" value="Unassembled WGS sequence"/>
</dbReference>
<reference evidence="1 2" key="1">
    <citation type="submission" date="2013-12" db="EMBL/GenBank/DDBJ databases">
        <title>Draft genome of the parsitic nematode Ancylostoma duodenale.</title>
        <authorList>
            <person name="Mitreva M."/>
        </authorList>
    </citation>
    <scope>NUCLEOTIDE SEQUENCE [LARGE SCALE GENOMIC DNA]</scope>
    <source>
        <strain evidence="1 2">Zhejiang</strain>
    </source>
</reference>
<proteinExistence type="predicted"/>
<accession>A0A0C2CYK1</accession>
<dbReference type="AlphaFoldDB" id="A0A0C2CYK1"/>
<organism evidence="1 2">
    <name type="scientific">Ancylostoma duodenale</name>
    <dbReference type="NCBI Taxonomy" id="51022"/>
    <lineage>
        <taxon>Eukaryota</taxon>
        <taxon>Metazoa</taxon>
        <taxon>Ecdysozoa</taxon>
        <taxon>Nematoda</taxon>
        <taxon>Chromadorea</taxon>
        <taxon>Rhabditida</taxon>
        <taxon>Rhabditina</taxon>
        <taxon>Rhabditomorpha</taxon>
        <taxon>Strongyloidea</taxon>
        <taxon>Ancylostomatidae</taxon>
        <taxon>Ancylostomatinae</taxon>
        <taxon>Ancylostoma</taxon>
    </lineage>
</organism>
<dbReference type="EMBL" id="KN738287">
    <property type="protein sequence ID" value="KIH54887.1"/>
    <property type="molecule type" value="Genomic_DNA"/>
</dbReference>
<name>A0A0C2CYK1_9BILA</name>
<evidence type="ECO:0000313" key="2">
    <source>
        <dbReference type="Proteomes" id="UP000054047"/>
    </source>
</evidence>
<gene>
    <name evidence="1" type="ORF">ANCDUO_14966</name>
</gene>
<keyword evidence="2" id="KW-1185">Reference proteome</keyword>
<sequence>MSNVADGQRRERVQPISWALSLRFALVASAIRHKGMLPLMHKGHKQVCTCVLFVIVENV</sequence>
<protein>
    <submittedName>
        <fullName evidence="1">Uncharacterized protein</fullName>
    </submittedName>
</protein>
<evidence type="ECO:0000313" key="1">
    <source>
        <dbReference type="EMBL" id="KIH54887.1"/>
    </source>
</evidence>